<evidence type="ECO:0000259" key="3">
    <source>
        <dbReference type="Pfam" id="PF00171"/>
    </source>
</evidence>
<dbReference type="InterPro" id="IPR015590">
    <property type="entry name" value="Aldehyde_DH_dom"/>
</dbReference>
<dbReference type="EMBL" id="JBHTOQ010000034">
    <property type="protein sequence ID" value="MFD1482667.1"/>
    <property type="molecule type" value="Genomic_DNA"/>
</dbReference>
<proteinExistence type="inferred from homology"/>
<dbReference type="InterPro" id="IPR016162">
    <property type="entry name" value="Ald_DH_N"/>
</dbReference>
<accession>A0ABW4DZW8</accession>
<comment type="caution">
    <text evidence="4">The sequence shown here is derived from an EMBL/GenBank/DDBJ whole genome shotgun (WGS) entry which is preliminary data.</text>
</comment>
<organism evidence="4 5">
    <name type="scientific">Paracoccus nototheniae</name>
    <dbReference type="NCBI Taxonomy" id="2489002"/>
    <lineage>
        <taxon>Bacteria</taxon>
        <taxon>Pseudomonadati</taxon>
        <taxon>Pseudomonadota</taxon>
        <taxon>Alphaproteobacteria</taxon>
        <taxon>Rhodobacterales</taxon>
        <taxon>Paracoccaceae</taxon>
        <taxon>Paracoccus</taxon>
    </lineage>
</organism>
<gene>
    <name evidence="4" type="ORF">ACFQ5P_15335</name>
</gene>
<dbReference type="Proteomes" id="UP001597302">
    <property type="component" value="Unassembled WGS sequence"/>
</dbReference>
<keyword evidence="2" id="KW-0560">Oxidoreductase</keyword>
<dbReference type="Gene3D" id="3.40.309.10">
    <property type="entry name" value="Aldehyde Dehydrogenase, Chain A, domain 2"/>
    <property type="match status" value="1"/>
</dbReference>
<dbReference type="Pfam" id="PF00171">
    <property type="entry name" value="Aldedh"/>
    <property type="match status" value="1"/>
</dbReference>
<dbReference type="PANTHER" id="PTHR42991:SF1">
    <property type="entry name" value="ALDEHYDE DEHYDROGENASE"/>
    <property type="match status" value="1"/>
</dbReference>
<dbReference type="SUPFAM" id="SSF53720">
    <property type="entry name" value="ALDH-like"/>
    <property type="match status" value="1"/>
</dbReference>
<protein>
    <submittedName>
        <fullName evidence="4">Aldehyde dehydrogenase family protein</fullName>
    </submittedName>
</protein>
<dbReference type="PANTHER" id="PTHR42991">
    <property type="entry name" value="ALDEHYDE DEHYDROGENASE"/>
    <property type="match status" value="1"/>
</dbReference>
<name>A0ABW4DZW8_9RHOB</name>
<dbReference type="CDD" id="cd07148">
    <property type="entry name" value="ALDH_RL0313"/>
    <property type="match status" value="1"/>
</dbReference>
<sequence>MLTVVQAFDRAPITEVKTDDAAELERKLQAAERVFKDRDGWLKPHQRIAILRRLAALMESKRDYLAMQIAREGGKPLPDAIVETNRAIDGVNNAADELRNFAGREIPMGLSAAAENRWAFTTKEPIGIVAAISAFNHPLNLIVHQVAPAIAVGCPVIVKPASTTPLSCLDFVALVHEAGLPEPWCQSLVVTANELAERLAKDRRIAFLSFVGSASVGWSLHTKLHPGTRCVLEHGGAAPAIVDRSADLDMVVGPVVKGGFYHAGQVCVSTQRIYIHDEIADDFTQKLVARVEKLRTGDPVREDTDVGPLILPREVARVRQWIAEALASGAILATGGERLSETTLQPTVLLDPAADAKLSTQEVFGPVVAVYRYRDLDDAVARANALPTAFHSSIFAQDIGVAMRAADRLDASAVMVNDLTAFRTDWMPFSGRRESGYGTGGISYTMRDMTQEKMILIASR</sequence>
<dbReference type="RefSeq" id="WP_131576273.1">
    <property type="nucleotide sequence ID" value="NZ_CBCSAJ010000048.1"/>
</dbReference>
<dbReference type="InterPro" id="IPR051020">
    <property type="entry name" value="ALDH-related_metabolic_enz"/>
</dbReference>
<evidence type="ECO:0000256" key="2">
    <source>
        <dbReference type="ARBA" id="ARBA00023002"/>
    </source>
</evidence>
<dbReference type="InterPro" id="IPR016161">
    <property type="entry name" value="Ald_DH/histidinol_DH"/>
</dbReference>
<dbReference type="Gene3D" id="3.40.605.10">
    <property type="entry name" value="Aldehyde Dehydrogenase, Chain A, domain 1"/>
    <property type="match status" value="1"/>
</dbReference>
<comment type="similarity">
    <text evidence="1">Belongs to the aldehyde dehydrogenase family.</text>
</comment>
<dbReference type="InterPro" id="IPR016163">
    <property type="entry name" value="Ald_DH_C"/>
</dbReference>
<evidence type="ECO:0000313" key="4">
    <source>
        <dbReference type="EMBL" id="MFD1482667.1"/>
    </source>
</evidence>
<keyword evidence="5" id="KW-1185">Reference proteome</keyword>
<evidence type="ECO:0000256" key="1">
    <source>
        <dbReference type="ARBA" id="ARBA00009986"/>
    </source>
</evidence>
<reference evidence="5" key="1">
    <citation type="journal article" date="2019" name="Int. J. Syst. Evol. Microbiol.">
        <title>The Global Catalogue of Microorganisms (GCM) 10K type strain sequencing project: providing services to taxonomists for standard genome sequencing and annotation.</title>
        <authorList>
            <consortium name="The Broad Institute Genomics Platform"/>
            <consortium name="The Broad Institute Genome Sequencing Center for Infectious Disease"/>
            <person name="Wu L."/>
            <person name="Ma J."/>
        </authorList>
    </citation>
    <scope>NUCLEOTIDE SEQUENCE [LARGE SCALE GENOMIC DNA]</scope>
    <source>
        <strain evidence="5">CCM 8875</strain>
    </source>
</reference>
<evidence type="ECO:0000313" key="5">
    <source>
        <dbReference type="Proteomes" id="UP001597302"/>
    </source>
</evidence>
<feature type="domain" description="Aldehyde dehydrogenase" evidence="3">
    <location>
        <begin position="3"/>
        <end position="455"/>
    </location>
</feature>